<proteinExistence type="predicted"/>
<dbReference type="STRING" id="84531.LA76x_0609"/>
<dbReference type="Proteomes" id="UP000060787">
    <property type="component" value="Chromosome"/>
</dbReference>
<accession>A0A0S2F5E3</accession>
<sequence length="63" mass="7347">MQKATHIKLKHRRFYLSNAYLEAGNRSLSNTPPSRFFMPGDLRTRKTTVTRQPYAESLISTFD</sequence>
<evidence type="ECO:0000313" key="1">
    <source>
        <dbReference type="EMBL" id="ALN78770.1"/>
    </source>
</evidence>
<protein>
    <submittedName>
        <fullName evidence="1">Uncharacterized protein</fullName>
    </submittedName>
</protein>
<organism evidence="1 2">
    <name type="scientific">Lysobacter antibioticus</name>
    <dbReference type="NCBI Taxonomy" id="84531"/>
    <lineage>
        <taxon>Bacteria</taxon>
        <taxon>Pseudomonadati</taxon>
        <taxon>Pseudomonadota</taxon>
        <taxon>Gammaproteobacteria</taxon>
        <taxon>Lysobacterales</taxon>
        <taxon>Lysobacteraceae</taxon>
        <taxon>Lysobacter</taxon>
    </lineage>
</organism>
<name>A0A0S2F5E3_LYSAN</name>
<dbReference type="AlphaFoldDB" id="A0A0S2F5E3"/>
<evidence type="ECO:0000313" key="2">
    <source>
        <dbReference type="Proteomes" id="UP000060787"/>
    </source>
</evidence>
<gene>
    <name evidence="1" type="ORF">LA76x_0609</name>
</gene>
<dbReference type="EMBL" id="CP011129">
    <property type="protein sequence ID" value="ALN78770.1"/>
    <property type="molecule type" value="Genomic_DNA"/>
</dbReference>
<keyword evidence="2" id="KW-1185">Reference proteome</keyword>
<reference evidence="1 2" key="1">
    <citation type="journal article" date="2015" name="BMC Genomics">
        <title>Comparative genomics and metabolic profiling of the genus Lysobacter.</title>
        <authorList>
            <person name="de Bruijn I."/>
            <person name="Cheng X."/>
            <person name="de Jager V."/>
            <person name="Exposito R.G."/>
            <person name="Watrous J."/>
            <person name="Patel N."/>
            <person name="Postma J."/>
            <person name="Dorrestein P.C."/>
            <person name="Kobayashi D."/>
            <person name="Raaijmakers J.M."/>
        </authorList>
    </citation>
    <scope>NUCLEOTIDE SEQUENCE [LARGE SCALE GENOMIC DNA]</scope>
    <source>
        <strain evidence="1 2">76</strain>
    </source>
</reference>
<dbReference type="KEGG" id="lab:LA76x_0609"/>